<evidence type="ECO:0000256" key="1">
    <source>
        <dbReference type="SAM" id="MobiDB-lite"/>
    </source>
</evidence>
<accession>A0ABR5B2N4</accession>
<protein>
    <submittedName>
        <fullName evidence="2">Uncharacterized protein</fullName>
    </submittedName>
</protein>
<reference evidence="2 3" key="1">
    <citation type="submission" date="2015-01" db="EMBL/GenBank/DDBJ databases">
        <title>The Genome Sequence of Cryptococcus gattii CA1873.</title>
        <authorList>
            <consortium name="The Broad Institute Genomics Platform"/>
            <person name="Cuomo C."/>
            <person name="Litvintseva A."/>
            <person name="Chen Y."/>
            <person name="Heitman J."/>
            <person name="Sun S."/>
            <person name="Springer D."/>
            <person name="Dromer F."/>
            <person name="Young S."/>
            <person name="Zeng Q."/>
            <person name="Gargeya S."/>
            <person name="Abouelleil A."/>
            <person name="Alvarado L."/>
            <person name="Chapman S.B."/>
            <person name="Gainer-Dewar J."/>
            <person name="Goldberg J."/>
            <person name="Griggs A."/>
            <person name="Gujja S."/>
            <person name="Hansen M."/>
            <person name="Howarth C."/>
            <person name="Imamovic A."/>
            <person name="Larimer J."/>
            <person name="Murphy C."/>
            <person name="Naylor J."/>
            <person name="Pearson M."/>
            <person name="Priest M."/>
            <person name="Roberts A."/>
            <person name="Saif S."/>
            <person name="Shea T."/>
            <person name="Sykes S."/>
            <person name="Wortman J."/>
            <person name="Nusbaum C."/>
            <person name="Birren B."/>
        </authorList>
    </citation>
    <scope>NUCLEOTIDE SEQUENCE [LARGE SCALE GENOMIC DNA]</scope>
    <source>
        <strain evidence="2 3">CA1873</strain>
    </source>
</reference>
<proteinExistence type="predicted"/>
<dbReference type="Proteomes" id="UP000053800">
    <property type="component" value="Unassembled WGS sequence"/>
</dbReference>
<evidence type="ECO:0000313" key="3">
    <source>
        <dbReference type="Proteomes" id="UP000053800"/>
    </source>
</evidence>
<gene>
    <name evidence="2" type="ORF">I314_06363</name>
</gene>
<sequence>MTDQRSGTSPSRCYLDDDDLMFNMSLEDRIVVVPANAQVMTDDVARRSRPSTRTVTASESTRHSRPTIAPIIASTATSSILPQRPVSTAQWTHIMQNDHISLSYFPHDNGTYYMIKIPIAGQTDDEQPAINLVSHINSDISEADWLRMIERVGGGVDSAEGEMSIVDEVATELKNGLVSQSEIATVTKDVLDRLKDFYREVIRTEELVGR</sequence>
<dbReference type="EMBL" id="KN848909">
    <property type="protein sequence ID" value="KIR57858.1"/>
    <property type="molecule type" value="Genomic_DNA"/>
</dbReference>
<name>A0ABR5B2N4_CRYGA</name>
<keyword evidence="3" id="KW-1185">Reference proteome</keyword>
<evidence type="ECO:0000313" key="2">
    <source>
        <dbReference type="EMBL" id="KIR57858.1"/>
    </source>
</evidence>
<feature type="region of interest" description="Disordered" evidence="1">
    <location>
        <begin position="44"/>
        <end position="64"/>
    </location>
</feature>
<organism evidence="2 3">
    <name type="scientific">Cryptococcus bacillisporus CA1873</name>
    <dbReference type="NCBI Taxonomy" id="1296111"/>
    <lineage>
        <taxon>Eukaryota</taxon>
        <taxon>Fungi</taxon>
        <taxon>Dikarya</taxon>
        <taxon>Basidiomycota</taxon>
        <taxon>Agaricomycotina</taxon>
        <taxon>Tremellomycetes</taxon>
        <taxon>Tremellales</taxon>
        <taxon>Cryptococcaceae</taxon>
        <taxon>Cryptococcus</taxon>
        <taxon>Cryptococcus gattii species complex</taxon>
    </lineage>
</organism>